<dbReference type="HOGENOM" id="CLU_023643_3_2_11"/>
<evidence type="ECO:0000313" key="8">
    <source>
        <dbReference type="EMBL" id="AEF39582.1"/>
    </source>
</evidence>
<feature type="domain" description="Deacetylase sirtuin-type" evidence="7">
    <location>
        <begin position="6"/>
        <end position="284"/>
    </location>
</feature>
<dbReference type="InterPro" id="IPR026591">
    <property type="entry name" value="Sirtuin_cat_small_dom_sf"/>
</dbReference>
<dbReference type="HAMAP" id="MF_01967">
    <property type="entry name" value="Sirtuin_ClassII"/>
    <property type="match status" value="1"/>
</dbReference>
<organism evidence="8 9">
    <name type="scientific">Hoyosella subflava (strain DSM 45089 / JCM 17490 / NBRC 109087 / DQS3-9A1)</name>
    <name type="common">Amycolicicoccus subflavus</name>
    <dbReference type="NCBI Taxonomy" id="443218"/>
    <lineage>
        <taxon>Bacteria</taxon>
        <taxon>Bacillati</taxon>
        <taxon>Actinomycetota</taxon>
        <taxon>Actinomycetes</taxon>
        <taxon>Mycobacteriales</taxon>
        <taxon>Hoyosellaceae</taxon>
        <taxon>Hoyosella</taxon>
    </lineage>
</organism>
<dbReference type="Gene3D" id="3.30.1600.10">
    <property type="entry name" value="SIR2/SIRT2 'Small Domain"/>
    <property type="match status" value="1"/>
</dbReference>
<comment type="cofactor">
    <cofactor evidence="5">
        <name>Zn(2+)</name>
        <dbReference type="ChEBI" id="CHEBI:29105"/>
    </cofactor>
    <text evidence="5">Binds 1 zinc ion per subunit.</text>
</comment>
<feature type="binding site" evidence="5 6">
    <location>
        <position position="138"/>
    </location>
    <ligand>
        <name>Zn(2+)</name>
        <dbReference type="ChEBI" id="CHEBI:29105"/>
    </ligand>
</feature>
<dbReference type="Proteomes" id="UP000009235">
    <property type="component" value="Chromosome"/>
</dbReference>
<comment type="function">
    <text evidence="5">NAD-dependent protein deacetylase which modulates the activities of several enzymes which are inactive in their acetylated form.</text>
</comment>
<comment type="similarity">
    <text evidence="5">Belongs to the sirtuin family. Class II subfamily.</text>
</comment>
<keyword evidence="5" id="KW-0963">Cytoplasm</keyword>
<dbReference type="InterPro" id="IPR003000">
    <property type="entry name" value="Sirtuin"/>
</dbReference>
<keyword evidence="3 5" id="KW-0862">Zinc</keyword>
<accession>F6EQX1</accession>
<evidence type="ECO:0000259" key="7">
    <source>
        <dbReference type="PROSITE" id="PS50305"/>
    </source>
</evidence>
<name>F6EQX1_HOYSD</name>
<dbReference type="Pfam" id="PF02146">
    <property type="entry name" value="SIR2"/>
    <property type="match status" value="1"/>
</dbReference>
<evidence type="ECO:0000256" key="1">
    <source>
        <dbReference type="ARBA" id="ARBA00022679"/>
    </source>
</evidence>
<evidence type="ECO:0000313" key="9">
    <source>
        <dbReference type="Proteomes" id="UP000009235"/>
    </source>
</evidence>
<keyword evidence="2 5" id="KW-0479">Metal-binding</keyword>
<dbReference type="InterPro" id="IPR026590">
    <property type="entry name" value="Ssirtuin_cat_dom"/>
</dbReference>
<comment type="subcellular location">
    <subcellularLocation>
        <location evidence="5">Cytoplasm</location>
    </subcellularLocation>
</comment>
<dbReference type="SUPFAM" id="SSF52467">
    <property type="entry name" value="DHS-like NAD/FAD-binding domain"/>
    <property type="match status" value="1"/>
</dbReference>
<dbReference type="InterPro" id="IPR026587">
    <property type="entry name" value="Sirtuin_class_II"/>
</dbReference>
<evidence type="ECO:0000256" key="6">
    <source>
        <dbReference type="PROSITE-ProRule" id="PRU00236"/>
    </source>
</evidence>
<dbReference type="EMBL" id="CP002786">
    <property type="protein sequence ID" value="AEF39582.1"/>
    <property type="molecule type" value="Genomic_DNA"/>
</dbReference>
<keyword evidence="1 5" id="KW-0808">Transferase</keyword>
<dbReference type="PROSITE" id="PS50305">
    <property type="entry name" value="SIRTUIN"/>
    <property type="match status" value="1"/>
</dbReference>
<dbReference type="KEGG" id="asd:AS9A_1130"/>
<feature type="binding site" evidence="5">
    <location>
        <position position="272"/>
    </location>
    <ligand>
        <name>NAD(+)</name>
        <dbReference type="ChEBI" id="CHEBI:57540"/>
    </ligand>
</feature>
<dbReference type="eggNOG" id="COG0846">
    <property type="taxonomic scope" value="Bacteria"/>
</dbReference>
<dbReference type="AlphaFoldDB" id="F6EQX1"/>
<dbReference type="Gene3D" id="3.40.50.1220">
    <property type="entry name" value="TPP-binding domain"/>
    <property type="match status" value="1"/>
</dbReference>
<feature type="binding site" evidence="5">
    <location>
        <begin position="109"/>
        <end position="112"/>
    </location>
    <ligand>
        <name>NAD(+)</name>
        <dbReference type="ChEBI" id="CHEBI:57540"/>
    </ligand>
</feature>
<gene>
    <name evidence="5" type="primary">cobB</name>
    <name evidence="8" type="ordered locus">AS9A_1130</name>
</gene>
<keyword evidence="4 5" id="KW-0520">NAD</keyword>
<evidence type="ECO:0000256" key="2">
    <source>
        <dbReference type="ARBA" id="ARBA00022723"/>
    </source>
</evidence>
<feature type="binding site" evidence="5 6">
    <location>
        <position position="188"/>
    </location>
    <ligand>
        <name>Zn(2+)</name>
        <dbReference type="ChEBI" id="CHEBI:29105"/>
    </ligand>
</feature>
<comment type="catalytic activity">
    <reaction evidence="5">
        <text>N(6)-acetyl-L-lysyl-[protein] + NAD(+) + H2O = 2''-O-acetyl-ADP-D-ribose + nicotinamide + L-lysyl-[protein]</text>
        <dbReference type="Rhea" id="RHEA:43636"/>
        <dbReference type="Rhea" id="RHEA-COMP:9752"/>
        <dbReference type="Rhea" id="RHEA-COMP:10731"/>
        <dbReference type="ChEBI" id="CHEBI:15377"/>
        <dbReference type="ChEBI" id="CHEBI:17154"/>
        <dbReference type="ChEBI" id="CHEBI:29969"/>
        <dbReference type="ChEBI" id="CHEBI:57540"/>
        <dbReference type="ChEBI" id="CHEBI:61930"/>
        <dbReference type="ChEBI" id="CHEBI:83767"/>
        <dbReference type="EC" id="2.3.1.286"/>
    </reaction>
</comment>
<dbReference type="GO" id="GO:0008270">
    <property type="term" value="F:zinc ion binding"/>
    <property type="evidence" value="ECO:0007669"/>
    <property type="project" value="UniProtKB-UniRule"/>
</dbReference>
<proteinExistence type="inferred from homology"/>
<dbReference type="GO" id="GO:0017136">
    <property type="term" value="F:histone deacetylase activity, NAD-dependent"/>
    <property type="evidence" value="ECO:0007669"/>
    <property type="project" value="TreeGrafter"/>
</dbReference>
<dbReference type="PANTHER" id="PTHR11085">
    <property type="entry name" value="NAD-DEPENDENT PROTEIN DEACYLASE SIRTUIN-5, MITOCHONDRIAL-RELATED"/>
    <property type="match status" value="1"/>
</dbReference>
<dbReference type="PANTHER" id="PTHR11085:SF10">
    <property type="entry name" value="NAD-DEPENDENT PROTEIN DEACYLASE SIRTUIN-5, MITOCHONDRIAL-RELATED"/>
    <property type="match status" value="1"/>
</dbReference>
<reference evidence="8 9" key="1">
    <citation type="journal article" date="2011" name="J. Bacteriol.">
        <title>Complete genome sequence of Amycolicicoccus subflavus DQS3-9A1T, an actinomycete isolated from crude oil-polluted soil.</title>
        <authorList>
            <person name="Cai M."/>
            <person name="Chen W.M."/>
            <person name="Nie Y."/>
            <person name="Chi C.Q."/>
            <person name="Wang Y.N."/>
            <person name="Tang Y.Q."/>
            <person name="Li G.Y."/>
            <person name="Wu X.L."/>
        </authorList>
    </citation>
    <scope>NUCLEOTIDE SEQUENCE [LARGE SCALE GENOMIC DNA]</scope>
    <source>
        <strain evidence="9">DSM 45089 / DQS3-9A1</strain>
    </source>
</reference>
<dbReference type="GO" id="GO:0005737">
    <property type="term" value="C:cytoplasm"/>
    <property type="evidence" value="ECO:0007669"/>
    <property type="project" value="UniProtKB-SubCell"/>
</dbReference>
<dbReference type="NCBIfam" id="NF003738">
    <property type="entry name" value="PRK05333.1"/>
    <property type="match status" value="1"/>
</dbReference>
<protein>
    <recommendedName>
        <fullName evidence="5">NAD-dependent protein deacetylase</fullName>
        <ecNumber evidence="5">2.3.1.286</ecNumber>
    </recommendedName>
    <alternativeName>
        <fullName evidence="5">Regulatory protein SIR2 homolog</fullName>
    </alternativeName>
</protein>
<evidence type="ECO:0000256" key="4">
    <source>
        <dbReference type="ARBA" id="ARBA00023027"/>
    </source>
</evidence>
<feature type="binding site" evidence="5">
    <location>
        <begin position="228"/>
        <end position="230"/>
    </location>
    <ligand>
        <name>NAD(+)</name>
        <dbReference type="ChEBI" id="CHEBI:57540"/>
    </ligand>
</feature>
<evidence type="ECO:0000256" key="3">
    <source>
        <dbReference type="ARBA" id="ARBA00022833"/>
    </source>
</evidence>
<feature type="binding site" evidence="5 6">
    <location>
        <position position="135"/>
    </location>
    <ligand>
        <name>Zn(2+)</name>
        <dbReference type="ChEBI" id="CHEBI:29105"/>
    </ligand>
</feature>
<dbReference type="GO" id="GO:0070403">
    <property type="term" value="F:NAD+ binding"/>
    <property type="evidence" value="ECO:0007669"/>
    <property type="project" value="UniProtKB-UniRule"/>
</dbReference>
<feature type="active site" description="Proton acceptor" evidence="5 6">
    <location>
        <position position="127"/>
    </location>
</feature>
<sequence>MGSVISEQQTLSRKHTVRLMECLAGQRILALTGAGISTDSGVPDYRGPDSPKRTPMTFQQFVGSAANRQRYWARNHLGWQYIESRSPNPGHLALAELERSGAVAHLITQNVDLLHTKAGHRTVIDLHGTYRSVVCLDCGSTTDRKALAKRLTELNADFGARTALDGLEVAPDADAIVHAVEHFHVAACVACGGILKPDIVFFGESVPRERVEHAYAAVDDATALLVAGSSLTVMSGLRFVRHAAKQGKPIVIVNRGETRGDDLAALKLNAGCTEVLTTLARLLT</sequence>
<keyword evidence="9" id="KW-1185">Reference proteome</keyword>
<comment type="caution">
    <text evidence="5">Lacks conserved residue(s) required for the propagation of feature annotation.</text>
</comment>
<feature type="binding site" evidence="5">
    <location>
        <begin position="254"/>
        <end position="256"/>
    </location>
    <ligand>
        <name>NAD(+)</name>
        <dbReference type="ChEBI" id="CHEBI:57540"/>
    </ligand>
</feature>
<dbReference type="STRING" id="443218.AS9A_1130"/>
<evidence type="ECO:0000256" key="5">
    <source>
        <dbReference type="HAMAP-Rule" id="MF_01967"/>
    </source>
</evidence>
<feature type="binding site" evidence="5 6">
    <location>
        <position position="191"/>
    </location>
    <ligand>
        <name>Zn(2+)</name>
        <dbReference type="ChEBI" id="CHEBI:29105"/>
    </ligand>
</feature>
<dbReference type="InterPro" id="IPR050134">
    <property type="entry name" value="NAD-dep_sirtuin_deacylases"/>
</dbReference>
<dbReference type="InterPro" id="IPR029035">
    <property type="entry name" value="DHS-like_NAD/FAD-binding_dom"/>
</dbReference>
<dbReference type="EC" id="2.3.1.286" evidence="5"/>